<evidence type="ECO:0000256" key="1">
    <source>
        <dbReference type="SAM" id="MobiDB-lite"/>
    </source>
</evidence>
<dbReference type="InterPro" id="IPR013783">
    <property type="entry name" value="Ig-like_fold"/>
</dbReference>
<dbReference type="RefSeq" id="WP_156998595.1">
    <property type="nucleotide sequence ID" value="NZ_JAMZDY010000001.1"/>
</dbReference>
<gene>
    <name evidence="5" type="ORF">BJ978_000891</name>
</gene>
<dbReference type="OrthoDB" id="5184507at2"/>
<keyword evidence="3" id="KW-0732">Signal</keyword>
<evidence type="ECO:0000256" key="2">
    <source>
        <dbReference type="SAM" id="Phobius"/>
    </source>
</evidence>
<feature type="domain" description="Bacterial Ig-like" evidence="4">
    <location>
        <begin position="493"/>
        <end position="552"/>
    </location>
</feature>
<dbReference type="EMBL" id="JAMZDY010000001">
    <property type="protein sequence ID" value="MCP2370215.1"/>
    <property type="molecule type" value="Genomic_DNA"/>
</dbReference>
<evidence type="ECO:0000259" key="4">
    <source>
        <dbReference type="Pfam" id="PF19077"/>
    </source>
</evidence>
<organism evidence="5 6">
    <name type="scientific">Agromyces terreus</name>
    <dbReference type="NCBI Taxonomy" id="424795"/>
    <lineage>
        <taxon>Bacteria</taxon>
        <taxon>Bacillati</taxon>
        <taxon>Actinomycetota</taxon>
        <taxon>Actinomycetes</taxon>
        <taxon>Micrococcales</taxon>
        <taxon>Microbacteriaceae</taxon>
        <taxon>Agromyces</taxon>
    </lineage>
</organism>
<reference evidence="5" key="1">
    <citation type="submission" date="2022-06" db="EMBL/GenBank/DDBJ databases">
        <title>Sequencing the genomes of 1000 actinobacteria strains.</title>
        <authorList>
            <person name="Klenk H.-P."/>
        </authorList>
    </citation>
    <scope>NUCLEOTIDE SEQUENCE</scope>
    <source>
        <strain evidence="5">DSM 22016</strain>
    </source>
</reference>
<dbReference type="Pfam" id="PF19077">
    <property type="entry name" value="Big_13"/>
    <property type="match status" value="1"/>
</dbReference>
<keyword evidence="2" id="KW-0812">Transmembrane</keyword>
<evidence type="ECO:0000256" key="3">
    <source>
        <dbReference type="SAM" id="SignalP"/>
    </source>
</evidence>
<feature type="chain" id="PRO_5040765289" description="Bacterial Ig-like domain-containing protein" evidence="3">
    <location>
        <begin position="25"/>
        <end position="851"/>
    </location>
</feature>
<feature type="region of interest" description="Disordered" evidence="1">
    <location>
        <begin position="653"/>
        <end position="703"/>
    </location>
</feature>
<sequence>MIKKTIAMGGVACLALGLAGFAVAAPAQAAPLDQWSFGETRATGHYERTADGLHIWTEGTTSTDKVAGYLGVDLPLDEALTGGVEYTATTGIAPGAQFVVDIDDDGTPDGILVGEAVYGENWWLTGSSSAAFKALDPSGPANGGNGSEWFGTLAEWSAAAPAAHIVKVGFSLGSGVKGDGVVHAVVAGEHRYTFDGFAGASCDAPTALAPVTDQALGAWVVKDGVTPTWQSGSMTLTSTAGASAWARLTLPAGTRLADLERLSANGTTSGVYWGGIILEGGELTAQLHYDDDGRFWTSQRGILRDSSIKGGYYETRDLAADLQSNPIVETLKVYVNAGPNSIKLTSVDYGCSTQPFTKQVGPAPVIAKVLEDGKIVAGKQTFTVELQDDNISYTYIELNRGGTWLTDNTKAAGSSNSGLKPKLVIDTAAYADGAYALKINAIDKDGLSANRVVPFVIDNTKPVVTIDAPGAGAFVKGTVPVKVTLDDAHLQSYNLRIDSAGLTYAYQATNGAQPEFSLNTKTLADGVHTLLATATDKAGNKTETKTKITVDNTRPTLDVTSPAEGAVFETSTGVQVDVEASDASGFNAVVVNLYKDGTLLKSLGTQATAGAAAWAGAWTLPASLADGTYTLRVGLNDLAGNNRTVNRSIVIDSTVAAGETGDGTEEPGDGTEEPGDGTEETGDGTEETETEQPGTEEPSTALPSLAIDVHEIVRGGTVNVTGADFPAGTSVEFELHSTPVALGAVAADENGAVAFAAVVPTSTPEGAHHVVALLPDGSTVEVPITVTAADAAAAPADDASATAATDATTAGLADTGFDGTVPGLVAVAAMLLGGAAMAIMSLRRRAAGARG</sequence>
<dbReference type="Pfam" id="PF17957">
    <property type="entry name" value="Big_7"/>
    <property type="match status" value="1"/>
</dbReference>
<proteinExistence type="predicted"/>
<accession>A0A9X2GWA2</accession>
<name>A0A9X2GWA2_9MICO</name>
<feature type="transmembrane region" description="Helical" evidence="2">
    <location>
        <begin position="821"/>
        <end position="842"/>
    </location>
</feature>
<keyword evidence="2" id="KW-0472">Membrane</keyword>
<evidence type="ECO:0000313" key="6">
    <source>
        <dbReference type="Proteomes" id="UP001139722"/>
    </source>
</evidence>
<keyword evidence="6" id="KW-1185">Reference proteome</keyword>
<comment type="caution">
    <text evidence="5">The sequence shown here is derived from an EMBL/GenBank/DDBJ whole genome shotgun (WGS) entry which is preliminary data.</text>
</comment>
<dbReference type="Gene3D" id="2.60.40.10">
    <property type="entry name" value="Immunoglobulins"/>
    <property type="match status" value="2"/>
</dbReference>
<keyword evidence="2" id="KW-1133">Transmembrane helix</keyword>
<dbReference type="InterPro" id="IPR044016">
    <property type="entry name" value="Big_13"/>
</dbReference>
<dbReference type="AlphaFoldDB" id="A0A9X2GWA2"/>
<feature type="signal peptide" evidence="3">
    <location>
        <begin position="1"/>
        <end position="24"/>
    </location>
</feature>
<dbReference type="GO" id="GO:0005975">
    <property type="term" value="P:carbohydrate metabolic process"/>
    <property type="evidence" value="ECO:0007669"/>
    <property type="project" value="UniProtKB-ARBA"/>
</dbReference>
<dbReference type="Proteomes" id="UP001139722">
    <property type="component" value="Unassembled WGS sequence"/>
</dbReference>
<evidence type="ECO:0000313" key="5">
    <source>
        <dbReference type="EMBL" id="MCP2370215.1"/>
    </source>
</evidence>
<protein>
    <recommendedName>
        <fullName evidence="4">Bacterial Ig-like domain-containing protein</fullName>
    </recommendedName>
</protein>
<feature type="compositionally biased region" description="Acidic residues" evidence="1">
    <location>
        <begin position="662"/>
        <end position="690"/>
    </location>
</feature>